<dbReference type="NCBIfam" id="NF041492">
    <property type="entry name" value="MobF"/>
    <property type="match status" value="1"/>
</dbReference>
<organism evidence="3 4">
    <name type="scientific">Novosphingobium chloroacetimidivorans</name>
    <dbReference type="NCBI Taxonomy" id="1428314"/>
    <lineage>
        <taxon>Bacteria</taxon>
        <taxon>Pseudomonadati</taxon>
        <taxon>Pseudomonadota</taxon>
        <taxon>Alphaproteobacteria</taxon>
        <taxon>Sphingomonadales</taxon>
        <taxon>Sphingomonadaceae</taxon>
        <taxon>Novosphingobium</taxon>
    </lineage>
</organism>
<sequence length="992" mass="107870">MHSIATVRSAAGAASYFAKDDYYTGEHAEGVSAWGGAGAKDLGLRGEVDKDAFENLLNSKLPDGTIVNATENRRAGLDLTFSAPKSVSILALVTGDKRILAAQEKAVLAAMKMIESKHAEARDYSQGRNGEPVRTGNLVYATFQHDTSRKLDPQLHTHAVVAAITKLGQGTWKALWNGEIWKNNTVIGSTYHAALRAELEKIGYRTEITGKHGQFEIKGVPKPIIDEFSQRRQDILAKAEQLGKGRGDTETLREITKRTRDDKLNVEDRAALGQSWRERATELGFDGSNLVAEAKARASGPDRYAEREAGTLSGMRELYAQLRDTLGEYLRPRDPLTTNGLARSLLSPADLRTEMAVASAVRILGQREAAFDPGRVAKQALDLGIKGVTFDRVDARIDKLLESGELIAGKSDRHDGVFTLVTTPDHIAQERKLLAGIDEGRRASSVIVPAAQATDRLQAVAGDRPLNGEQLGAAILALSSTDRTVVVQGVAGAGKTTLIETLAKVAHEEGRDVVGLALANKMVNMLKDEAGIPAQTVSSFVNDHLRGALRGEGPRFEASSEALRGKVLVLDEASLVANEQMNNLVTIANALEVDRLVLIGDRKQLQPIDAGKAFSLVQSHDPSMARLDTSQRQMTDHMKAVATLTGQGQFRAAFEVLGERVIQAGDQMLPIAAKMWLDLSAQDRERTAVYSSGRDARSELNKTIQSGLRDEGTIKGEGRALTTLTAVNTERELLRYPATYKRGQVIEVFARNGPSGLDRGRYEVKRVDDQGKVHLTDEQGNKLRLDPKKMDPSDDRDPFTLLEKDRVKLHEGDRIFWNATDKQRGLDNAASAKVLHVDADTVRVQTANGAIVDLASGDRMLERLGLAYAINMNQAQGMTTDKGIGTMNSNELHLSNQRLGHVMATRVREDITIVTNDSQALLRTIDRNPGNKMSALEAIGEKVIDPIRSPQAAGAPPIVARPTIDRETLRAQPKAPITPQLPVPEKGLDLSL</sequence>
<dbReference type="InterPro" id="IPR027417">
    <property type="entry name" value="P-loop_NTPase"/>
</dbReference>
<dbReference type="NCBIfam" id="TIGR02686">
    <property type="entry name" value="relax_trwC"/>
    <property type="match status" value="1"/>
</dbReference>
<dbReference type="Gene3D" id="3.40.50.300">
    <property type="entry name" value="P-loop containing nucleotide triphosphate hydrolases"/>
    <property type="match status" value="2"/>
</dbReference>
<reference evidence="3 4" key="1">
    <citation type="submission" date="2020-08" db="EMBL/GenBank/DDBJ databases">
        <title>Functional genomics of gut bacteria from endangered species of beetles.</title>
        <authorList>
            <person name="Carlos-Shanley C."/>
        </authorList>
    </citation>
    <scope>NUCLEOTIDE SEQUENCE [LARGE SCALE GENOMIC DNA]</scope>
    <source>
        <strain evidence="3 4">S00245</strain>
    </source>
</reference>
<dbReference type="AlphaFoldDB" id="A0A7W7KBL7"/>
<evidence type="ECO:0000313" key="3">
    <source>
        <dbReference type="EMBL" id="MBB4859183.1"/>
    </source>
</evidence>
<dbReference type="InterPro" id="IPR003593">
    <property type="entry name" value="AAA+_ATPase"/>
</dbReference>
<keyword evidence="4" id="KW-1185">Reference proteome</keyword>
<evidence type="ECO:0000313" key="4">
    <source>
        <dbReference type="Proteomes" id="UP000555448"/>
    </source>
</evidence>
<gene>
    <name evidence="3" type="ORF">HNO88_002512</name>
</gene>
<evidence type="ECO:0000256" key="1">
    <source>
        <dbReference type="SAM" id="MobiDB-lite"/>
    </source>
</evidence>
<feature type="region of interest" description="Disordered" evidence="1">
    <location>
        <begin position="776"/>
        <end position="797"/>
    </location>
</feature>
<dbReference type="SUPFAM" id="SSF55464">
    <property type="entry name" value="Origin of replication-binding domain, RBD-like"/>
    <property type="match status" value="1"/>
</dbReference>
<protein>
    <submittedName>
        <fullName evidence="3">Conjugative relaxase-like TrwC/TraI family protein</fullName>
    </submittedName>
</protein>
<dbReference type="InterPro" id="IPR014059">
    <property type="entry name" value="TraI/TrwC_relax"/>
</dbReference>
<dbReference type="Pfam" id="PF08751">
    <property type="entry name" value="TrwC"/>
    <property type="match status" value="1"/>
</dbReference>
<dbReference type="Gene3D" id="2.30.30.940">
    <property type="match status" value="1"/>
</dbReference>
<comment type="caution">
    <text evidence="3">The sequence shown here is derived from an EMBL/GenBank/DDBJ whole genome shotgun (WGS) entry which is preliminary data.</text>
</comment>
<dbReference type="SMART" id="SM00382">
    <property type="entry name" value="AAA"/>
    <property type="match status" value="1"/>
</dbReference>
<name>A0A7W7KBL7_9SPHN</name>
<dbReference type="InterPro" id="IPR014862">
    <property type="entry name" value="TrwC"/>
</dbReference>
<dbReference type="InterPro" id="IPR050534">
    <property type="entry name" value="Coronavir_polyprotein_1ab"/>
</dbReference>
<dbReference type="PANTHER" id="PTHR43788">
    <property type="entry name" value="DNA2/NAM7 HELICASE FAMILY MEMBER"/>
    <property type="match status" value="1"/>
</dbReference>
<dbReference type="Pfam" id="PF13604">
    <property type="entry name" value="AAA_30"/>
    <property type="match status" value="1"/>
</dbReference>
<evidence type="ECO:0000259" key="2">
    <source>
        <dbReference type="SMART" id="SM00382"/>
    </source>
</evidence>
<dbReference type="Proteomes" id="UP000555448">
    <property type="component" value="Unassembled WGS sequence"/>
</dbReference>
<dbReference type="EMBL" id="JACHLR010000010">
    <property type="protein sequence ID" value="MBB4859183.1"/>
    <property type="molecule type" value="Genomic_DNA"/>
</dbReference>
<feature type="region of interest" description="Disordered" evidence="1">
    <location>
        <begin position="969"/>
        <end position="992"/>
    </location>
</feature>
<dbReference type="SUPFAM" id="SSF52540">
    <property type="entry name" value="P-loop containing nucleoside triphosphate hydrolases"/>
    <property type="match status" value="2"/>
</dbReference>
<proteinExistence type="predicted"/>
<accession>A0A7W7KBL7</accession>
<dbReference type="RefSeq" id="WP_184245572.1">
    <property type="nucleotide sequence ID" value="NZ_JACHLR010000010.1"/>
</dbReference>
<feature type="domain" description="AAA+ ATPase" evidence="2">
    <location>
        <begin position="481"/>
        <end position="609"/>
    </location>
</feature>